<accession>G1WDG4</accession>
<proteinExistence type="predicted"/>
<dbReference type="EMBL" id="ADGI01000059">
    <property type="protein sequence ID" value="EGV29753.1"/>
    <property type="molecule type" value="Genomic_DNA"/>
</dbReference>
<protein>
    <submittedName>
        <fullName evidence="1">Uncharacterized protein</fullName>
    </submittedName>
</protein>
<dbReference type="Proteomes" id="UP000005141">
    <property type="component" value="Unassembled WGS sequence"/>
</dbReference>
<keyword evidence="2" id="KW-1185">Reference proteome</keyword>
<comment type="caution">
    <text evidence="1">The sequence shown here is derived from an EMBL/GenBank/DDBJ whole genome shotgun (WGS) entry which is preliminary data.</text>
</comment>
<name>G1WDG4_9BACT</name>
<organism evidence="1 2">
    <name type="scientific">Segatella oulorum F0390</name>
    <dbReference type="NCBI Taxonomy" id="702438"/>
    <lineage>
        <taxon>Bacteria</taxon>
        <taxon>Pseudomonadati</taxon>
        <taxon>Bacteroidota</taxon>
        <taxon>Bacteroidia</taxon>
        <taxon>Bacteroidales</taxon>
        <taxon>Prevotellaceae</taxon>
        <taxon>Segatella</taxon>
    </lineage>
</organism>
<gene>
    <name evidence="1" type="ORF">HMPREF9431_01865</name>
</gene>
<reference evidence="1 2" key="1">
    <citation type="submission" date="2011-07" db="EMBL/GenBank/DDBJ databases">
        <title>The Genome Sequence of Prevotella oulorum F0390.</title>
        <authorList>
            <consortium name="The Broad Institute Genome Sequencing Platform"/>
            <consortium name="The Broad Institute Genome Sequencing Center for Infectious Disease"/>
            <person name="Earl A."/>
            <person name="Ward D."/>
            <person name="Feldgarden M."/>
            <person name="Gevers D."/>
            <person name="Izard J."/>
            <person name="Ganesan A."/>
            <person name="Baranova O.V."/>
            <person name="Blanton J.M."/>
            <person name="Tanner A.C."/>
            <person name="Dewhirst F.E."/>
            <person name="Young S.K."/>
            <person name="Zeng Q."/>
            <person name="Gargeya S."/>
            <person name="Fitzgerald M."/>
            <person name="Haas B."/>
            <person name="Abouelleil A."/>
            <person name="Alvarado L."/>
            <person name="Arachchi H.M."/>
            <person name="Berlin A."/>
            <person name="Brown A."/>
            <person name="Chapman S.B."/>
            <person name="Chen Z."/>
            <person name="Dunbar C."/>
            <person name="Freedman E."/>
            <person name="Gearin G."/>
            <person name="Gellesch M."/>
            <person name="Goldberg J."/>
            <person name="Griggs A."/>
            <person name="Gujja S."/>
            <person name="Heiman D."/>
            <person name="Howarth C."/>
            <person name="Larson L."/>
            <person name="Lui A."/>
            <person name="MacDonald P.J.P."/>
            <person name="Mehta T."/>
            <person name="Montmayeur A."/>
            <person name="Murphy C."/>
            <person name="Neiman D."/>
            <person name="Pearson M."/>
            <person name="Priest M."/>
            <person name="Roberts A."/>
            <person name="Saif S."/>
            <person name="Shea T."/>
            <person name="Shenoy N."/>
            <person name="Sisk P."/>
            <person name="Stolte C."/>
            <person name="Sykes S."/>
            <person name="Wortman J."/>
            <person name="Nusbaum C."/>
            <person name="Birren B."/>
        </authorList>
    </citation>
    <scope>NUCLEOTIDE SEQUENCE [LARGE SCALE GENOMIC DNA]</scope>
    <source>
        <strain evidence="1 2">F0390</strain>
    </source>
</reference>
<sequence>MVGNSRSIPAWLDFGNIFVLLPKSNYLCTEPLVIAE</sequence>
<dbReference type="HOGENOM" id="CLU_3357718_0_0_10"/>
<dbReference type="AlphaFoldDB" id="G1WDG4"/>
<evidence type="ECO:0000313" key="2">
    <source>
        <dbReference type="Proteomes" id="UP000005141"/>
    </source>
</evidence>
<evidence type="ECO:0000313" key="1">
    <source>
        <dbReference type="EMBL" id="EGV29753.1"/>
    </source>
</evidence>